<name>A0A4S4LH78_9AGAM</name>
<feature type="compositionally biased region" description="Basic and acidic residues" evidence="1">
    <location>
        <begin position="12"/>
        <end position="23"/>
    </location>
</feature>
<dbReference type="InterPro" id="IPR036864">
    <property type="entry name" value="Zn2-C6_fun-type_DNA-bd_sf"/>
</dbReference>
<keyword evidence="4" id="KW-1185">Reference proteome</keyword>
<dbReference type="SUPFAM" id="SSF57701">
    <property type="entry name" value="Zn2/Cys6 DNA-binding domain"/>
    <property type="match status" value="1"/>
</dbReference>
<proteinExistence type="predicted"/>
<dbReference type="AlphaFoldDB" id="A0A4S4LH78"/>
<dbReference type="GO" id="GO:0008270">
    <property type="term" value="F:zinc ion binding"/>
    <property type="evidence" value="ECO:0007669"/>
    <property type="project" value="InterPro"/>
</dbReference>
<sequence length="283" mass="31572">MRSVLLPSPHSQDLDVPKETSSTERKSRIVPCVGCRKAKTQCKELMCIDGVYSCLRCKNSGQVCSGPALTQKQQETKMKRQQQQDKRQLSIALYSVDDLPPHMSATRETAVQGNARGSTLHISEGVSICMDDPVDHTATPSYQSHYYQQRLSVARNENIQPDAQLTAIHYGQGDNERLEQRERLPIVDDAVRSTGALAPTIFPLTNPYFPESSEVHSSLGTTESPHVSHHMEQWVFNADHDGSPKLQHFYSFPDLNTSQHGEYGLGFNSQSYAWDGMPVALVD</sequence>
<evidence type="ECO:0000313" key="4">
    <source>
        <dbReference type="Proteomes" id="UP000308199"/>
    </source>
</evidence>
<reference evidence="3 4" key="1">
    <citation type="submission" date="2019-02" db="EMBL/GenBank/DDBJ databases">
        <title>Genome sequencing of the rare red list fungi Phellinidium pouzarii.</title>
        <authorList>
            <person name="Buettner E."/>
            <person name="Kellner H."/>
        </authorList>
    </citation>
    <scope>NUCLEOTIDE SEQUENCE [LARGE SCALE GENOMIC DNA]</scope>
    <source>
        <strain evidence="3 4">DSM 108285</strain>
    </source>
</reference>
<gene>
    <name evidence="3" type="ORF">EW145_g1215</name>
</gene>
<dbReference type="Proteomes" id="UP000308199">
    <property type="component" value="Unassembled WGS sequence"/>
</dbReference>
<feature type="domain" description="Zn(2)-C6 fungal-type" evidence="2">
    <location>
        <begin position="31"/>
        <end position="64"/>
    </location>
</feature>
<dbReference type="PROSITE" id="PS00463">
    <property type="entry name" value="ZN2_CY6_FUNGAL_1"/>
    <property type="match status" value="1"/>
</dbReference>
<comment type="caution">
    <text evidence="3">The sequence shown here is derived from an EMBL/GenBank/DDBJ whole genome shotgun (WGS) entry which is preliminary data.</text>
</comment>
<evidence type="ECO:0000313" key="3">
    <source>
        <dbReference type="EMBL" id="THH10628.1"/>
    </source>
</evidence>
<feature type="region of interest" description="Disordered" evidence="1">
    <location>
        <begin position="1"/>
        <end position="23"/>
    </location>
</feature>
<protein>
    <recommendedName>
        <fullName evidence="2">Zn(2)-C6 fungal-type domain-containing protein</fullName>
    </recommendedName>
</protein>
<evidence type="ECO:0000256" key="1">
    <source>
        <dbReference type="SAM" id="MobiDB-lite"/>
    </source>
</evidence>
<accession>A0A4S4LH78</accession>
<dbReference type="EMBL" id="SGPK01000031">
    <property type="protein sequence ID" value="THH10628.1"/>
    <property type="molecule type" value="Genomic_DNA"/>
</dbReference>
<dbReference type="InterPro" id="IPR001138">
    <property type="entry name" value="Zn2Cys6_DnaBD"/>
</dbReference>
<evidence type="ECO:0000259" key="2">
    <source>
        <dbReference type="PROSITE" id="PS00463"/>
    </source>
</evidence>
<organism evidence="3 4">
    <name type="scientific">Phellinidium pouzarii</name>
    <dbReference type="NCBI Taxonomy" id="167371"/>
    <lineage>
        <taxon>Eukaryota</taxon>
        <taxon>Fungi</taxon>
        <taxon>Dikarya</taxon>
        <taxon>Basidiomycota</taxon>
        <taxon>Agaricomycotina</taxon>
        <taxon>Agaricomycetes</taxon>
        <taxon>Hymenochaetales</taxon>
        <taxon>Hymenochaetaceae</taxon>
        <taxon>Phellinidium</taxon>
    </lineage>
</organism>
<dbReference type="GO" id="GO:0000981">
    <property type="term" value="F:DNA-binding transcription factor activity, RNA polymerase II-specific"/>
    <property type="evidence" value="ECO:0007669"/>
    <property type="project" value="InterPro"/>
</dbReference>